<dbReference type="InterPro" id="IPR013519">
    <property type="entry name" value="Int_alpha_beta-p"/>
</dbReference>
<gene>
    <name evidence="7" type="ORF">CJD36_003475</name>
</gene>
<keyword evidence="3" id="KW-0325">Glycoprotein</keyword>
<keyword evidence="2" id="KW-0677">Repeat</keyword>
<evidence type="ECO:0000259" key="6">
    <source>
        <dbReference type="Pfam" id="PF18962"/>
    </source>
</evidence>
<proteinExistence type="predicted"/>
<dbReference type="PANTHER" id="PTHR46580:SF4">
    <property type="entry name" value="ATP_GTP-BINDING PROTEIN"/>
    <property type="match status" value="1"/>
</dbReference>
<dbReference type="Gene3D" id="2.60.40.3080">
    <property type="match status" value="1"/>
</dbReference>
<feature type="signal peptide" evidence="4">
    <location>
        <begin position="1"/>
        <end position="28"/>
    </location>
</feature>
<dbReference type="SMART" id="SM00191">
    <property type="entry name" value="Int_alpha"/>
    <property type="match status" value="2"/>
</dbReference>
<dbReference type="Gene3D" id="2.60.40.10">
    <property type="entry name" value="Immunoglobulins"/>
    <property type="match status" value="1"/>
</dbReference>
<evidence type="ECO:0000256" key="1">
    <source>
        <dbReference type="ARBA" id="ARBA00022729"/>
    </source>
</evidence>
<dbReference type="PANTHER" id="PTHR46580">
    <property type="entry name" value="SENSOR KINASE-RELATED"/>
    <property type="match status" value="1"/>
</dbReference>
<evidence type="ECO:0000256" key="2">
    <source>
        <dbReference type="ARBA" id="ARBA00022737"/>
    </source>
</evidence>
<dbReference type="NCBIfam" id="TIGR04183">
    <property type="entry name" value="Por_Secre_tail"/>
    <property type="match status" value="1"/>
</dbReference>
<organism evidence="7 8">
    <name type="scientific">Flavipsychrobacter stenotrophus</name>
    <dbReference type="NCBI Taxonomy" id="2077091"/>
    <lineage>
        <taxon>Bacteria</taxon>
        <taxon>Pseudomonadati</taxon>
        <taxon>Bacteroidota</taxon>
        <taxon>Chitinophagia</taxon>
        <taxon>Chitinophagales</taxon>
        <taxon>Chitinophagaceae</taxon>
        <taxon>Flavipsychrobacter</taxon>
    </lineage>
</organism>
<feature type="domain" description="BIG2" evidence="5">
    <location>
        <begin position="1175"/>
        <end position="1236"/>
    </location>
</feature>
<protein>
    <submittedName>
        <fullName evidence="7">Uncharacterized protein</fullName>
    </submittedName>
</protein>
<dbReference type="InterPro" id="IPR013425">
    <property type="entry name" value="Autotrns_rpt"/>
</dbReference>
<dbReference type="Pfam" id="PF02368">
    <property type="entry name" value="Big_2"/>
    <property type="match status" value="1"/>
</dbReference>
<dbReference type="OrthoDB" id="101122at2"/>
<dbReference type="InterPro" id="IPR013517">
    <property type="entry name" value="FG-GAP"/>
</dbReference>
<reference evidence="7 8" key="1">
    <citation type="submission" date="2018-01" db="EMBL/GenBank/DDBJ databases">
        <title>A novel member of the phylum Bacteroidetes isolated from glacier ice.</title>
        <authorList>
            <person name="Liu Q."/>
            <person name="Xin Y.-H."/>
        </authorList>
    </citation>
    <scope>NUCLEOTIDE SEQUENCE [LARGE SCALE GENOMIC DNA]</scope>
    <source>
        <strain evidence="7 8">RB1R16</strain>
    </source>
</reference>
<accession>A0A2S7T1L3</accession>
<keyword evidence="8" id="KW-1185">Reference proteome</keyword>
<dbReference type="NCBIfam" id="TIGR02601">
    <property type="entry name" value="autotrns_rpt"/>
    <property type="match status" value="1"/>
</dbReference>
<comment type="caution">
    <text evidence="7">The sequence shown here is derived from an EMBL/GenBank/DDBJ whole genome shotgun (WGS) entry which is preliminary data.</text>
</comment>
<dbReference type="InterPro" id="IPR008964">
    <property type="entry name" value="Invasin/intimin_cell_adhesion"/>
</dbReference>
<feature type="chain" id="PRO_5015491061" evidence="4">
    <location>
        <begin position="29"/>
        <end position="2291"/>
    </location>
</feature>
<dbReference type="EMBL" id="PPSL01000001">
    <property type="protein sequence ID" value="PQJ12818.1"/>
    <property type="molecule type" value="Genomic_DNA"/>
</dbReference>
<dbReference type="InterPro" id="IPR013783">
    <property type="entry name" value="Ig-like_fold"/>
</dbReference>
<dbReference type="SUPFAM" id="SSF81296">
    <property type="entry name" value="E set domains"/>
    <property type="match status" value="1"/>
</dbReference>
<dbReference type="InterPro" id="IPR003343">
    <property type="entry name" value="Big_2"/>
</dbReference>
<dbReference type="Gene3D" id="2.60.40.1080">
    <property type="match status" value="1"/>
</dbReference>
<evidence type="ECO:0000256" key="4">
    <source>
        <dbReference type="SAM" id="SignalP"/>
    </source>
</evidence>
<dbReference type="RefSeq" id="WP_105037702.1">
    <property type="nucleotide sequence ID" value="NZ_PPSL01000001.1"/>
</dbReference>
<dbReference type="Pfam" id="PF13517">
    <property type="entry name" value="FG-GAP_3"/>
    <property type="match status" value="3"/>
</dbReference>
<evidence type="ECO:0000259" key="5">
    <source>
        <dbReference type="Pfam" id="PF02368"/>
    </source>
</evidence>
<sequence length="2291" mass="233362">MKANMYTHTLKIFLLTALALLLNWSATAQYTWSGASGGAWSTTTNWNPSGTPTGTAVAQFSTAPTGTPTVTTSGTTTAGALYVLSSRTTSLSITGTLITLSGATISSSTAVVVANLGSNIFNIACPLANGSAKTYLTAGGTSSLTTGPTISISGAVSGNGANTFLGGGTWDGSTGVCGGILRFSGANTFTGTLAVGSSVTTTGNGILEFGASGSASSSLVINNYSQLSLASAGTYAAPLTLNGIGNGATTSNYGRGAIRSGAIAPVWNAAVTLSSNSVIYVGATGSLTMGLAVSGSGQLIKEGTGLLILSGNAGSLTFAGGLKISEGSVSITKNGSLANPIDVVLSQINGNSTSLSLSGSTAQTVNSLSSIFSGTSGTITQTLALGSNCSLTINQSANTTFGYGSTTSLSLSSIITGGSSSSIIKTGTGSLTFNGWPHTFTGGVTIANGSIILAPAATITTSNAFTLSGGTLATTGITNAAVCSLGVLNNVSNSTIALDASQAHTLRFASLNTNTGVITITGWQGAFDGTTGTKGKIIIGTSATLTSPQLAQFQFQDSYGNIIPAAQITGGEVVPKISLNIVAASYGPFYNNVDNTISVSYNTTATFFTGNFRIQLSSSTGTFANTTSNIIGTAAWSSSGTITATIASGTAVGALYRVRLLSTSPYVIATTDNGTNISLGLPVPNITSLSAYNHVLPGTTITISGSNFNTTAANNIVYFGAVKSTATSVSPTVLSVTVPFGATYSQLTVYDTITKSAGSSNFQFLPAFDASFFVADTIKFLPRVDYTTGNNPVIAAIGDLDGDGLPDMVALNKTGASLKILQNQGTGVSALTMSNAMTLQGSGPLNVKIADIDGDGRNDIVVAGGSGSPTVQIFRNLTNYSSSVTPRTLVFDTRVNVTVPTVSTGVLAISDLDGDGKLDIAAACYDIGGSIGKLVILKNGNSPGSISSGAFTFYSYNTGTVYRATSSAIAIGDFNGDLLPDIAVTNMIEAPVPASVSVFKNASTPNAISFASAITVPTGAYLIDIVAVDVDGDLKQDLIVSEALDSTVSVFRNTCTSPASALSFASRQVIANLATPAGLAVGDLDADGKPDIAVASFLTTGVIALYKNTSTSGTPSFVNINNLPAARYPTGINIGDIDKDGYPDIVVGNTSFDTSYVGTIVSVYRNTPLPIVGTISSASDSICIGATTSLNYSLSLPTGETGAWSSSNTSIATVSPSGIIYGVAAGTVDISYTVTVTRGSISRSVSRTIVIKPLPVVNITGYRGVCQGVTTTLTGAPSGGLWAHSNAVTSVTSTGAVTGVGAAGTDIISYTYTSPVTGCSNADTQAMPIISPPNPGTISGADSICPGASTTMTTSGDIGGKWFSDNFLFASVDSLTGILTGQNTGSPIINYKIANGCGIFNSYKAVNVLPLPDAGAITGPSSVCSGADISLNNPVTGGTWSSNNTAQATVSAAGIVSGVAVGSPVISYTKSNSCGSSSATLGIIVNTVPSAPSAISGNSSVCIGSATSLSSATVGGLWTSSNISLATINSSTGIATGIVVGTPQISYTVSNSCGSSAPALMTLNVLGTPNASITSAIVPCDGYSSNIIFTGTPGDVVSYSVDGGANIDGTLTGGTFNLPTGIITSTHTYLLHTVRNVACAILKDTTVTLIPQQMTWLGGASGAETSWATAANWSCGSIPLTSDNVLIPHVVYVPVISATAYSKNLTVSSLAGLSINGGGSINIKGNLLNQGIVNGSGTVILNGTTLQTITGKGTVSNLDLNNSSGATIDTGSHVLITGALSVSAGTFNTNDSLELASTDSVSTARIAALPASGALITGKVKVDQYVVAGYRRYRFVSHPFSDTISLGQIQTYIDITGPGGSANGFRSTSSNAPSAFRLDPSTGNSSLGYDPGWKPFTKINNIAADTNKFHPGQGLRIFFRGAKGEGLGYLGYSGGYVPSATTFKMMGHVNQGPLTLRLSKGTVDPGNQEFNMVGNPYPSPIDIGTIMHNAWVSNQVVGSAFYVWDPTMSAGGQFVTVSIGTSSATPYYIQANTAFQVRAHHDGAIISFDESNKSATSSGYLFREPAKFVALNVYDANYHLWDMLKFNFIDAATDNDDEKYDATKLLSSDFSFSSKSADGKKLSIDARPYVAENTIPLEIHSNYMQDFIIRADNVAVPNDGSIVLHDKLLQKYIVMTQGAEYKFTISNDKTNQGDRFELALKSLPSASATGLSIFIDPNPATSNVNIHFKNNTADATSVNIIDMNGVNIYSQSVAKTQNGSLNVSLDKFAPGLYMVEIIHGNERVAQKLIKE</sequence>
<dbReference type="Proteomes" id="UP000239872">
    <property type="component" value="Unassembled WGS sequence"/>
</dbReference>
<evidence type="ECO:0000256" key="3">
    <source>
        <dbReference type="ARBA" id="ARBA00023180"/>
    </source>
</evidence>
<dbReference type="SUPFAM" id="SSF49373">
    <property type="entry name" value="Invasin/intimin cell-adhesion fragments"/>
    <property type="match status" value="1"/>
</dbReference>
<dbReference type="InterPro" id="IPR028994">
    <property type="entry name" value="Integrin_alpha_N"/>
</dbReference>
<dbReference type="InterPro" id="IPR026444">
    <property type="entry name" value="Secre_tail"/>
</dbReference>
<dbReference type="InterPro" id="IPR014756">
    <property type="entry name" value="Ig_E-set"/>
</dbReference>
<dbReference type="Gene3D" id="2.130.10.130">
    <property type="entry name" value="Integrin alpha, N-terminal"/>
    <property type="match status" value="2"/>
</dbReference>
<dbReference type="SUPFAM" id="SSF69318">
    <property type="entry name" value="Integrin alpha N-terminal domain"/>
    <property type="match status" value="1"/>
</dbReference>
<feature type="domain" description="Secretion system C-terminal sorting" evidence="6">
    <location>
        <begin position="2217"/>
        <end position="2289"/>
    </location>
</feature>
<dbReference type="Pfam" id="PF18962">
    <property type="entry name" value="Por_Secre_tail"/>
    <property type="match status" value="1"/>
</dbReference>
<keyword evidence="1 4" id="KW-0732">Signal</keyword>
<evidence type="ECO:0000313" key="7">
    <source>
        <dbReference type="EMBL" id="PQJ12818.1"/>
    </source>
</evidence>
<name>A0A2S7T1L3_9BACT</name>
<evidence type="ECO:0000313" key="8">
    <source>
        <dbReference type="Proteomes" id="UP000239872"/>
    </source>
</evidence>